<keyword evidence="2" id="KW-1185">Reference proteome</keyword>
<gene>
    <name evidence="1" type="ORF">CDAR_280481</name>
</gene>
<dbReference type="EMBL" id="BPLQ01010701">
    <property type="protein sequence ID" value="GIY52708.1"/>
    <property type="molecule type" value="Genomic_DNA"/>
</dbReference>
<sequence length="100" mass="11847">MSHSFAKCKDLIPKLNRVFPPHSPVQRKFRDLVPYRIPGEDDNPLGTHIKWRLKPLALIFQMRSWSLYRLEASRNRLEQRYHPILLAKKQFFHILLAGSA</sequence>
<dbReference type="Proteomes" id="UP001054837">
    <property type="component" value="Unassembled WGS sequence"/>
</dbReference>
<organism evidence="1 2">
    <name type="scientific">Caerostris darwini</name>
    <dbReference type="NCBI Taxonomy" id="1538125"/>
    <lineage>
        <taxon>Eukaryota</taxon>
        <taxon>Metazoa</taxon>
        <taxon>Ecdysozoa</taxon>
        <taxon>Arthropoda</taxon>
        <taxon>Chelicerata</taxon>
        <taxon>Arachnida</taxon>
        <taxon>Araneae</taxon>
        <taxon>Araneomorphae</taxon>
        <taxon>Entelegynae</taxon>
        <taxon>Araneoidea</taxon>
        <taxon>Araneidae</taxon>
        <taxon>Caerostris</taxon>
    </lineage>
</organism>
<protein>
    <submittedName>
        <fullName evidence="1">Uncharacterized protein</fullName>
    </submittedName>
</protein>
<accession>A0AAV4U4N3</accession>
<evidence type="ECO:0000313" key="1">
    <source>
        <dbReference type="EMBL" id="GIY52708.1"/>
    </source>
</evidence>
<comment type="caution">
    <text evidence="1">The sequence shown here is derived from an EMBL/GenBank/DDBJ whole genome shotgun (WGS) entry which is preliminary data.</text>
</comment>
<dbReference type="AlphaFoldDB" id="A0AAV4U4N3"/>
<reference evidence="1 2" key="1">
    <citation type="submission" date="2021-06" db="EMBL/GenBank/DDBJ databases">
        <title>Caerostris darwini draft genome.</title>
        <authorList>
            <person name="Kono N."/>
            <person name="Arakawa K."/>
        </authorList>
    </citation>
    <scope>NUCLEOTIDE SEQUENCE [LARGE SCALE GENOMIC DNA]</scope>
</reference>
<proteinExistence type="predicted"/>
<name>A0AAV4U4N3_9ARAC</name>
<evidence type="ECO:0000313" key="2">
    <source>
        <dbReference type="Proteomes" id="UP001054837"/>
    </source>
</evidence>